<dbReference type="OrthoDB" id="9800780at2"/>
<dbReference type="EMBL" id="VJXW01000002">
    <property type="protein sequence ID" value="TRW28242.1"/>
    <property type="molecule type" value="Genomic_DNA"/>
</dbReference>
<proteinExistence type="predicted"/>
<reference evidence="1 2" key="1">
    <citation type="submission" date="2019-07" db="EMBL/GenBank/DDBJ databases">
        <title>Criibacterium bergeronii gen. nov., sp. nov. isolated from human clinical samples.</title>
        <authorList>
            <person name="Maheux A.F."/>
            <person name="Boudreau D.K."/>
            <person name="Berube E."/>
            <person name="Brodeur S."/>
            <person name="Bernard K.A."/>
            <person name="Abed J.Y."/>
            <person name="Ducrey E."/>
            <person name="Guay E.F."/>
            <person name="Raymond F."/>
            <person name="Corbeil J."/>
            <person name="Domingo M.-C."/>
            <person name="Roy P.H."/>
            <person name="Boissinot M."/>
            <person name="Tocheva E.I."/>
            <person name="Omar R.F."/>
        </authorList>
    </citation>
    <scope>NUCLEOTIDE SEQUENCE [LARGE SCALE GENOMIC DNA]</scope>
    <source>
        <strain evidence="1 2">CCRI-24246</strain>
    </source>
</reference>
<accession>A0A552VCP2</accession>
<evidence type="ECO:0000313" key="1">
    <source>
        <dbReference type="EMBL" id="TRW28242.1"/>
    </source>
</evidence>
<dbReference type="Proteomes" id="UP000319424">
    <property type="component" value="Unassembled WGS sequence"/>
</dbReference>
<sequence>MKKTILFVIAISLLFYFVILSYNRSVVSKNNSDLKKSIQAIDSGAVSLNDIVPFEWDTLYSIEPYKSKEEIEAIVGFKSSYITDNIISEGIVYLIFVKGNKVVANPSGYPDNLGFSISFPIKNKNFISFSENAVFNVRKYKNYISLTKTQ</sequence>
<evidence type="ECO:0000313" key="2">
    <source>
        <dbReference type="Proteomes" id="UP000319424"/>
    </source>
</evidence>
<comment type="caution">
    <text evidence="1">The sequence shown here is derived from an EMBL/GenBank/DDBJ whole genome shotgun (WGS) entry which is preliminary data.</text>
</comment>
<protein>
    <submittedName>
        <fullName evidence="1">Uncharacterized protein</fullName>
    </submittedName>
</protein>
<gene>
    <name evidence="1" type="ORF">FL857_01885</name>
</gene>
<organism evidence="1 2">
    <name type="scientific">Criibacterium bergeronii</name>
    <dbReference type="NCBI Taxonomy" id="1871336"/>
    <lineage>
        <taxon>Bacteria</taxon>
        <taxon>Bacillati</taxon>
        <taxon>Bacillota</taxon>
        <taxon>Clostridia</taxon>
        <taxon>Peptostreptococcales</taxon>
        <taxon>Filifactoraceae</taxon>
        <taxon>Criibacterium</taxon>
    </lineage>
</organism>
<dbReference type="RefSeq" id="WP_144015523.1">
    <property type="nucleotide sequence ID" value="NZ_VJXW01000002.1"/>
</dbReference>
<name>A0A552VCP2_9FIRM</name>
<dbReference type="AlphaFoldDB" id="A0A552VCP2"/>